<reference evidence="3" key="2">
    <citation type="submission" date="2021-04" db="EMBL/GenBank/DDBJ databases">
        <authorList>
            <person name="Gilroy R."/>
        </authorList>
    </citation>
    <scope>NUCLEOTIDE SEQUENCE</scope>
    <source>
        <strain evidence="3">26628</strain>
    </source>
</reference>
<gene>
    <name evidence="3" type="ORF">H9737_04290</name>
</gene>
<name>A0A9D1VU50_9FIRM</name>
<dbReference type="InterPro" id="IPR012347">
    <property type="entry name" value="Ferritin-like"/>
</dbReference>
<dbReference type="InterPro" id="IPR009040">
    <property type="entry name" value="Ferritin-like_diiron"/>
</dbReference>
<feature type="domain" description="Ferritin-like diiron" evidence="2">
    <location>
        <begin position="2"/>
        <end position="149"/>
    </location>
</feature>
<dbReference type="Gene3D" id="1.20.1260.10">
    <property type="match status" value="1"/>
</dbReference>
<dbReference type="Gene3D" id="2.20.28.10">
    <property type="match status" value="1"/>
</dbReference>
<dbReference type="GO" id="GO:0046872">
    <property type="term" value="F:metal ion binding"/>
    <property type="evidence" value="ECO:0007669"/>
    <property type="project" value="InterPro"/>
</dbReference>
<dbReference type="CDD" id="cd01041">
    <property type="entry name" value="Rubrerythrin"/>
    <property type="match status" value="1"/>
</dbReference>
<dbReference type="SUPFAM" id="SSF47240">
    <property type="entry name" value="Ferritin-like"/>
    <property type="match status" value="1"/>
</dbReference>
<evidence type="ECO:0000256" key="1">
    <source>
        <dbReference type="ARBA" id="ARBA00001965"/>
    </source>
</evidence>
<accession>A0A9D1VU50</accession>
<evidence type="ECO:0000259" key="2">
    <source>
        <dbReference type="PROSITE" id="PS50905"/>
    </source>
</evidence>
<evidence type="ECO:0000313" key="3">
    <source>
        <dbReference type="EMBL" id="HIX46894.1"/>
    </source>
</evidence>
<dbReference type="InterPro" id="IPR009078">
    <property type="entry name" value="Ferritin-like_SF"/>
</dbReference>
<dbReference type="Proteomes" id="UP000824249">
    <property type="component" value="Unassembled WGS sequence"/>
</dbReference>
<dbReference type="PANTHER" id="PTHR43865">
    <property type="entry name" value="RUBRERYTHRIN-RELATED"/>
    <property type="match status" value="1"/>
</dbReference>
<dbReference type="GO" id="GO:0016491">
    <property type="term" value="F:oxidoreductase activity"/>
    <property type="evidence" value="ECO:0007669"/>
    <property type="project" value="InterPro"/>
</dbReference>
<comment type="caution">
    <text evidence="3">The sequence shown here is derived from an EMBL/GenBank/DDBJ whole genome shotgun (WGS) entry which is preliminary data.</text>
</comment>
<reference evidence="3" key="1">
    <citation type="journal article" date="2021" name="PeerJ">
        <title>Extensive microbial diversity within the chicken gut microbiome revealed by metagenomics and culture.</title>
        <authorList>
            <person name="Gilroy R."/>
            <person name="Ravi A."/>
            <person name="Getino M."/>
            <person name="Pursley I."/>
            <person name="Horton D.L."/>
            <person name="Alikhan N.F."/>
            <person name="Baker D."/>
            <person name="Gharbi K."/>
            <person name="Hall N."/>
            <person name="Watson M."/>
            <person name="Adriaenssens E.M."/>
            <person name="Foster-Nyarko E."/>
            <person name="Jarju S."/>
            <person name="Secka A."/>
            <person name="Antonio M."/>
            <person name="Oren A."/>
            <person name="Chaudhuri R.R."/>
            <person name="La Ragione R."/>
            <person name="Hildebrand F."/>
            <person name="Pallen M.J."/>
        </authorList>
    </citation>
    <scope>NUCLEOTIDE SEQUENCE</scope>
    <source>
        <strain evidence="3">26628</strain>
    </source>
</reference>
<sequence length="196" mass="22260">MQFHQTRTFTNLARSFAGESQAGMRYQLIARLATAEEYPVLADVVRTIAKNETNHAKSFFDMLIQKAGSCGNVALDAGYPFRFGTLAENFAFAAEDERAEHADVYPAFAREAREEGFEDAAALFERVASVEREHEIVFRFLHRSLRDGTLYRRDKPTLWICGECGYRATTREAWKVCPLCKAKQGFTEIPLPFDQS</sequence>
<proteinExistence type="predicted"/>
<dbReference type="InterPro" id="IPR003251">
    <property type="entry name" value="Rr_diiron-bd_dom"/>
</dbReference>
<dbReference type="Pfam" id="PF02915">
    <property type="entry name" value="Rubrerythrin"/>
    <property type="match status" value="1"/>
</dbReference>
<dbReference type="EMBL" id="DXFD01000062">
    <property type="protein sequence ID" value="HIX46894.1"/>
    <property type="molecule type" value="Genomic_DNA"/>
</dbReference>
<organism evidence="3 4">
    <name type="scientific">Candidatus Borkfalkia faecigallinarum</name>
    <dbReference type="NCBI Taxonomy" id="2838509"/>
    <lineage>
        <taxon>Bacteria</taxon>
        <taxon>Bacillati</taxon>
        <taxon>Bacillota</taxon>
        <taxon>Clostridia</taxon>
        <taxon>Christensenellales</taxon>
        <taxon>Christensenellaceae</taxon>
        <taxon>Candidatus Borkfalkia</taxon>
    </lineage>
</organism>
<dbReference type="PANTHER" id="PTHR43865:SF1">
    <property type="entry name" value="RUBRERYTHRIN-RELATED"/>
    <property type="match status" value="1"/>
</dbReference>
<dbReference type="SUPFAM" id="SSF57802">
    <property type="entry name" value="Rubredoxin-like"/>
    <property type="match status" value="1"/>
</dbReference>
<dbReference type="PROSITE" id="PS50905">
    <property type="entry name" value="FERRITIN_LIKE"/>
    <property type="match status" value="1"/>
</dbReference>
<evidence type="ECO:0000313" key="4">
    <source>
        <dbReference type="Proteomes" id="UP000824249"/>
    </source>
</evidence>
<dbReference type="InterPro" id="IPR052364">
    <property type="entry name" value="Rubrerythrin"/>
</dbReference>
<protein>
    <recommendedName>
        <fullName evidence="2">Ferritin-like diiron domain-containing protein</fullName>
    </recommendedName>
</protein>
<dbReference type="AlphaFoldDB" id="A0A9D1VU50"/>
<comment type="cofactor">
    <cofactor evidence="1">
        <name>Fe(3+)</name>
        <dbReference type="ChEBI" id="CHEBI:29034"/>
    </cofactor>
</comment>